<feature type="region of interest" description="Disordered" evidence="1">
    <location>
        <begin position="1"/>
        <end position="27"/>
    </location>
</feature>
<evidence type="ECO:0000313" key="2">
    <source>
        <dbReference type="EMBL" id="SDS56244.1"/>
    </source>
</evidence>
<accession>A0A1H1T7T4</accession>
<dbReference type="PROSITE" id="PS50231">
    <property type="entry name" value="RICIN_B_LECTIN"/>
    <property type="match status" value="1"/>
</dbReference>
<reference evidence="2 3" key="1">
    <citation type="submission" date="2016-10" db="EMBL/GenBank/DDBJ databases">
        <authorList>
            <person name="de Groot N.N."/>
        </authorList>
    </citation>
    <scope>NUCLEOTIDE SEQUENCE [LARGE SCALE GENOMIC DNA]</scope>
    <source>
        <strain evidence="2 3">DSM 43941</strain>
    </source>
</reference>
<evidence type="ECO:0000313" key="3">
    <source>
        <dbReference type="Proteomes" id="UP000198688"/>
    </source>
</evidence>
<name>A0A1H1T7T4_9ACTN</name>
<dbReference type="Proteomes" id="UP000198688">
    <property type="component" value="Chromosome I"/>
</dbReference>
<sequence length="179" mass="18688">MQTSAAPVQTSAAPAKTSKSPAKAPSNPILAGKRQVVIVPIESFEGVVVLDDEGNLGLTDGDSDRSMFVFAPHDGKFQIKTAKVARGGEPECLGVKNNGSQSLTVAAVACDTGKADQLWDIAPTGKRDEDGDPIYSIANQSAFLQIGRSGLIVEELGDAPLLTTYTFADNGKSTLPKLD</sequence>
<keyword evidence="3" id="KW-1185">Reference proteome</keyword>
<proteinExistence type="predicted"/>
<dbReference type="EMBL" id="LT629758">
    <property type="protein sequence ID" value="SDS56244.1"/>
    <property type="molecule type" value="Genomic_DNA"/>
</dbReference>
<protein>
    <submittedName>
        <fullName evidence="2">Uncharacterized protein</fullName>
    </submittedName>
</protein>
<evidence type="ECO:0000256" key="1">
    <source>
        <dbReference type="SAM" id="MobiDB-lite"/>
    </source>
</evidence>
<organism evidence="2 3">
    <name type="scientific">Actinoplanes derwentensis</name>
    <dbReference type="NCBI Taxonomy" id="113562"/>
    <lineage>
        <taxon>Bacteria</taxon>
        <taxon>Bacillati</taxon>
        <taxon>Actinomycetota</taxon>
        <taxon>Actinomycetes</taxon>
        <taxon>Micromonosporales</taxon>
        <taxon>Micromonosporaceae</taxon>
        <taxon>Actinoplanes</taxon>
    </lineage>
</organism>
<feature type="compositionally biased region" description="Low complexity" evidence="1">
    <location>
        <begin position="10"/>
        <end position="26"/>
    </location>
</feature>
<dbReference type="AlphaFoldDB" id="A0A1H1T7T4"/>
<gene>
    <name evidence="2" type="ORF">SAMN04489716_1062</name>
</gene>
<dbReference type="STRING" id="113562.SAMN04489716_1062"/>